<dbReference type="Proteomes" id="UP000006882">
    <property type="component" value="Chromosome G5"/>
</dbReference>
<sequence>MLLILLLLWSTTPRVTDHRLRGSTSTSSSLSSSLALPQRTSTITGQVVQMLNEEIKLRNEELEAKDETIRKLREELEAN</sequence>
<reference evidence="3 4" key="1">
    <citation type="journal article" date="2013" name="Nat. Genet.">
        <title>The high-quality draft genome of peach (Prunus persica) identifies unique patterns of genetic diversity, domestication and genome evolution.</title>
        <authorList>
            <consortium name="International Peach Genome Initiative"/>
            <person name="Verde I."/>
            <person name="Abbott A.G."/>
            <person name="Scalabrin S."/>
            <person name="Jung S."/>
            <person name="Shu S."/>
            <person name="Marroni F."/>
            <person name="Zhebentyayeva T."/>
            <person name="Dettori M.T."/>
            <person name="Grimwood J."/>
            <person name="Cattonaro F."/>
            <person name="Zuccolo A."/>
            <person name="Rossini L."/>
            <person name="Jenkins J."/>
            <person name="Vendramin E."/>
            <person name="Meisel L.A."/>
            <person name="Decroocq V."/>
            <person name="Sosinski B."/>
            <person name="Prochnik S."/>
            <person name="Mitros T."/>
            <person name="Policriti A."/>
            <person name="Cipriani G."/>
            <person name="Dondini L."/>
            <person name="Ficklin S."/>
            <person name="Goodstein D.M."/>
            <person name="Xuan P."/>
            <person name="Del Fabbro C."/>
            <person name="Aramini V."/>
            <person name="Copetti D."/>
            <person name="Gonzalez S."/>
            <person name="Horner D.S."/>
            <person name="Falchi R."/>
            <person name="Lucas S."/>
            <person name="Mica E."/>
            <person name="Maldonado J."/>
            <person name="Lazzari B."/>
            <person name="Bielenberg D."/>
            <person name="Pirona R."/>
            <person name="Miculan M."/>
            <person name="Barakat A."/>
            <person name="Testolin R."/>
            <person name="Stella A."/>
            <person name="Tartarini S."/>
            <person name="Tonutti P."/>
            <person name="Arus P."/>
            <person name="Orellana A."/>
            <person name="Wells C."/>
            <person name="Main D."/>
            <person name="Vizzotto G."/>
            <person name="Silva H."/>
            <person name="Salamini F."/>
            <person name="Schmutz J."/>
            <person name="Morgante M."/>
            <person name="Rokhsar D.S."/>
        </authorList>
    </citation>
    <scope>NUCLEOTIDE SEQUENCE [LARGE SCALE GENOMIC DNA]</scope>
    <source>
        <strain evidence="4">cv. Nemared</strain>
    </source>
</reference>
<organism evidence="3 4">
    <name type="scientific">Prunus persica</name>
    <name type="common">Peach</name>
    <name type="synonym">Amygdalus persica</name>
    <dbReference type="NCBI Taxonomy" id="3760"/>
    <lineage>
        <taxon>Eukaryota</taxon>
        <taxon>Viridiplantae</taxon>
        <taxon>Streptophyta</taxon>
        <taxon>Embryophyta</taxon>
        <taxon>Tracheophyta</taxon>
        <taxon>Spermatophyta</taxon>
        <taxon>Magnoliopsida</taxon>
        <taxon>eudicotyledons</taxon>
        <taxon>Gunneridae</taxon>
        <taxon>Pentapetalae</taxon>
        <taxon>rosids</taxon>
        <taxon>fabids</taxon>
        <taxon>Rosales</taxon>
        <taxon>Rosaceae</taxon>
        <taxon>Amygdaloideae</taxon>
        <taxon>Amygdaleae</taxon>
        <taxon>Prunus</taxon>
    </lineage>
</organism>
<feature type="coiled-coil region" evidence="1">
    <location>
        <begin position="48"/>
        <end position="79"/>
    </location>
</feature>
<keyword evidence="1" id="KW-0175">Coiled coil</keyword>
<evidence type="ECO:0000313" key="3">
    <source>
        <dbReference type="EMBL" id="ONI09017.1"/>
    </source>
</evidence>
<evidence type="ECO:0000313" key="4">
    <source>
        <dbReference type="Proteomes" id="UP000006882"/>
    </source>
</evidence>
<protein>
    <submittedName>
        <fullName evidence="3">Uncharacterized protein</fullName>
    </submittedName>
</protein>
<dbReference type="Gramene" id="ONI09017">
    <property type="protein sequence ID" value="ONI09017"/>
    <property type="gene ID" value="PRUPE_5G212300"/>
</dbReference>
<keyword evidence="2" id="KW-0732">Signal</keyword>
<accession>A0A251PBR7</accession>
<gene>
    <name evidence="3" type="ORF">PRUPE_5G212300</name>
</gene>
<proteinExistence type="predicted"/>
<feature type="signal peptide" evidence="2">
    <location>
        <begin position="1"/>
        <end position="17"/>
    </location>
</feature>
<feature type="chain" id="PRO_5012490617" evidence="2">
    <location>
        <begin position="18"/>
        <end position="79"/>
    </location>
</feature>
<evidence type="ECO:0000256" key="2">
    <source>
        <dbReference type="SAM" id="SignalP"/>
    </source>
</evidence>
<evidence type="ECO:0000256" key="1">
    <source>
        <dbReference type="SAM" id="Coils"/>
    </source>
</evidence>
<name>A0A251PBR7_PRUPE</name>
<dbReference type="EMBL" id="CM007655">
    <property type="protein sequence ID" value="ONI09017.1"/>
    <property type="molecule type" value="Genomic_DNA"/>
</dbReference>
<dbReference type="AlphaFoldDB" id="A0A251PBR7"/>
<keyword evidence="4" id="KW-1185">Reference proteome</keyword>